<feature type="region of interest" description="Disordered" evidence="1">
    <location>
        <begin position="114"/>
        <end position="134"/>
    </location>
</feature>
<comment type="caution">
    <text evidence="2">The sequence shown here is derived from an EMBL/GenBank/DDBJ whole genome shotgun (WGS) entry which is preliminary data.</text>
</comment>
<accession>A0AB34IZL2</accession>
<organism evidence="2 3">
    <name type="scientific">Prymnesium parvum</name>
    <name type="common">Toxic golden alga</name>
    <dbReference type="NCBI Taxonomy" id="97485"/>
    <lineage>
        <taxon>Eukaryota</taxon>
        <taxon>Haptista</taxon>
        <taxon>Haptophyta</taxon>
        <taxon>Prymnesiophyceae</taxon>
        <taxon>Prymnesiales</taxon>
        <taxon>Prymnesiaceae</taxon>
        <taxon>Prymnesium</taxon>
    </lineage>
</organism>
<reference evidence="2 3" key="1">
    <citation type="journal article" date="2024" name="Science">
        <title>Giant polyketide synthase enzymes in the biosynthesis of giant marine polyether toxins.</title>
        <authorList>
            <person name="Fallon T.R."/>
            <person name="Shende V.V."/>
            <person name="Wierzbicki I.H."/>
            <person name="Pendleton A.L."/>
            <person name="Watervoot N.F."/>
            <person name="Auber R.P."/>
            <person name="Gonzalez D.J."/>
            <person name="Wisecaver J.H."/>
            <person name="Moore B.S."/>
        </authorList>
    </citation>
    <scope>NUCLEOTIDE SEQUENCE [LARGE SCALE GENOMIC DNA]</scope>
    <source>
        <strain evidence="2 3">12B1</strain>
    </source>
</reference>
<dbReference type="EMBL" id="JBGBPQ010000016">
    <property type="protein sequence ID" value="KAL1508508.1"/>
    <property type="molecule type" value="Genomic_DNA"/>
</dbReference>
<feature type="region of interest" description="Disordered" evidence="1">
    <location>
        <begin position="158"/>
        <end position="215"/>
    </location>
</feature>
<name>A0AB34IZL2_PRYPA</name>
<sequence length="362" mass="40850">MAGALSLELVQATDEVEITGERKNMRWTRELDTVLLRQILSTGVDAFMTSRHNTKNKKYDQSKTWQGPGGIIPTLQEAQEFKGLKLPTYQSIINHVTCAPHGLLSKYSHLFTPGKEQAEPAPAGTEGTKDERPLGEFETLIIEVSELFHEAKKLEKEKKDCVEADAAETARRDEDMQSESVKKKYGGMSEAELKGSRSNRKQARQARLSDSDSSGNMKKKIRLTVADYCDKHQNASYSDIILGGSNVPKGYKLIPPEDEEGITEYFLEEEGRASSAGEISSFREKLAETVDKLNEDRDHRIRLEEVREKNRQEELKLQQRDMALREAKEKRDAKREKMMLQLFSKFVTKAAADSSDADGDSD</sequence>
<evidence type="ECO:0000313" key="2">
    <source>
        <dbReference type="EMBL" id="KAL1508508.1"/>
    </source>
</evidence>
<keyword evidence="3" id="KW-1185">Reference proteome</keyword>
<evidence type="ECO:0000313" key="3">
    <source>
        <dbReference type="Proteomes" id="UP001515480"/>
    </source>
</evidence>
<dbReference type="Proteomes" id="UP001515480">
    <property type="component" value="Unassembled WGS sequence"/>
</dbReference>
<evidence type="ECO:0000256" key="1">
    <source>
        <dbReference type="SAM" id="MobiDB-lite"/>
    </source>
</evidence>
<protein>
    <submittedName>
        <fullName evidence="2">Uncharacterized protein</fullName>
    </submittedName>
</protein>
<gene>
    <name evidence="2" type="ORF">AB1Y20_004609</name>
</gene>
<dbReference type="AlphaFoldDB" id="A0AB34IZL2"/>
<feature type="compositionally biased region" description="Basic and acidic residues" evidence="1">
    <location>
        <begin position="158"/>
        <end position="175"/>
    </location>
</feature>
<proteinExistence type="predicted"/>